<dbReference type="EMBL" id="CP001098">
    <property type="protein sequence ID" value="ACL70809.1"/>
    <property type="molecule type" value="Genomic_DNA"/>
</dbReference>
<dbReference type="InterPro" id="IPR051011">
    <property type="entry name" value="Metal_resp_trans_reg"/>
</dbReference>
<dbReference type="PANTHER" id="PTHR43132">
    <property type="entry name" value="ARSENICAL RESISTANCE OPERON REPRESSOR ARSR-RELATED"/>
    <property type="match status" value="1"/>
</dbReference>
<dbReference type="STRING" id="373903.Hore_20640"/>
<dbReference type="InterPro" id="IPR036388">
    <property type="entry name" value="WH-like_DNA-bd_sf"/>
</dbReference>
<dbReference type="OrthoDB" id="9781958at2"/>
<dbReference type="GO" id="GO:0003700">
    <property type="term" value="F:DNA-binding transcription factor activity"/>
    <property type="evidence" value="ECO:0007669"/>
    <property type="project" value="InterPro"/>
</dbReference>
<keyword evidence="1" id="KW-0805">Transcription regulation</keyword>
<keyword evidence="2" id="KW-0238">DNA-binding</keyword>
<feature type="domain" description="HTH arsR-type" evidence="4">
    <location>
        <begin position="16"/>
        <end position="136"/>
    </location>
</feature>
<dbReference type="CDD" id="cd00090">
    <property type="entry name" value="HTH_ARSR"/>
    <property type="match status" value="1"/>
</dbReference>
<organism evidence="5 6">
    <name type="scientific">Halothermothrix orenii (strain H 168 / OCM 544 / DSM 9562)</name>
    <dbReference type="NCBI Taxonomy" id="373903"/>
    <lineage>
        <taxon>Bacteria</taxon>
        <taxon>Bacillati</taxon>
        <taxon>Bacillota</taxon>
        <taxon>Clostridia</taxon>
        <taxon>Halanaerobiales</taxon>
        <taxon>Halothermotrichaceae</taxon>
        <taxon>Halothermothrix</taxon>
    </lineage>
</organism>
<dbReference type="Proteomes" id="UP000000719">
    <property type="component" value="Chromosome"/>
</dbReference>
<dbReference type="Gene3D" id="1.10.10.10">
    <property type="entry name" value="Winged helix-like DNA-binding domain superfamily/Winged helix DNA-binding domain"/>
    <property type="match status" value="1"/>
</dbReference>
<protein>
    <submittedName>
        <fullName evidence="5">Regulatory protein ArsR</fullName>
    </submittedName>
</protein>
<dbReference type="InterPro" id="IPR001845">
    <property type="entry name" value="HTH_ArsR_DNA-bd_dom"/>
</dbReference>
<dbReference type="SMART" id="SM00418">
    <property type="entry name" value="HTH_ARSR"/>
    <property type="match status" value="1"/>
</dbReference>
<evidence type="ECO:0000256" key="1">
    <source>
        <dbReference type="ARBA" id="ARBA00023015"/>
    </source>
</evidence>
<dbReference type="SUPFAM" id="SSF46785">
    <property type="entry name" value="Winged helix' DNA-binding domain"/>
    <property type="match status" value="1"/>
</dbReference>
<sequence>MRGRVLEIKNDEDVLKIVKALASESRLQILDVLNNQEMNLNEISEKLDMPAPSVTVNIKKLEEAGLIETNYQPGSHGSQKICRRTYDSLLIRFPGTNIDFDTNLVEISMPIGNYKDYYVEPNCGLATESGYVGILDDERAFLEPEHIYAQLLWFRKGYVRYRFPNNLPANSILKKLELSMEVCSEAPHYNEDWPSDITVWVNGKEIGTWTSPGDFGKTRGKLNPDWWNSDQTQYGLLKIWTVNGKGSYIDGKQISNITVSDLNIQEKSYVDVKIGIKDDARNVGGLNLFGRKFGNYEQDIIMRFRYDYSE</sequence>
<dbReference type="GO" id="GO:0003677">
    <property type="term" value="F:DNA binding"/>
    <property type="evidence" value="ECO:0007669"/>
    <property type="project" value="UniProtKB-KW"/>
</dbReference>
<dbReference type="HOGENOM" id="CLU_902760_0_0_9"/>
<dbReference type="eggNOG" id="COG4189">
    <property type="taxonomic scope" value="Bacteria"/>
</dbReference>
<evidence type="ECO:0000256" key="3">
    <source>
        <dbReference type="ARBA" id="ARBA00023163"/>
    </source>
</evidence>
<reference evidence="5 6" key="1">
    <citation type="journal article" date="2009" name="PLoS ONE">
        <title>Genome analysis of the anaerobic thermohalophilic bacterium Halothermothrix orenii.</title>
        <authorList>
            <person name="Mavromatis K."/>
            <person name="Ivanova N."/>
            <person name="Anderson I."/>
            <person name="Lykidis A."/>
            <person name="Hooper S.D."/>
            <person name="Sun H."/>
            <person name="Kunin V."/>
            <person name="Lapidus A."/>
            <person name="Hugenholtz P."/>
            <person name="Patel B."/>
            <person name="Kyrpides N.C."/>
        </authorList>
    </citation>
    <scope>NUCLEOTIDE SEQUENCE [LARGE SCALE GENOMIC DNA]</scope>
    <source>
        <strain evidence="6">H 168 / OCM 544 / DSM 9562</strain>
    </source>
</reference>
<evidence type="ECO:0000313" key="6">
    <source>
        <dbReference type="Proteomes" id="UP000000719"/>
    </source>
</evidence>
<keyword evidence="3" id="KW-0804">Transcription</keyword>
<gene>
    <name evidence="5" type="ordered locus">Hore_20640</name>
</gene>
<dbReference type="AlphaFoldDB" id="B8CZV7"/>
<keyword evidence="6" id="KW-1185">Reference proteome</keyword>
<accession>B8CZV7</accession>
<evidence type="ECO:0000256" key="2">
    <source>
        <dbReference type="ARBA" id="ARBA00023125"/>
    </source>
</evidence>
<dbReference type="RefSeq" id="WP_015923778.1">
    <property type="nucleotide sequence ID" value="NC_011899.1"/>
</dbReference>
<dbReference type="KEGG" id="hor:Hore_20640"/>
<evidence type="ECO:0000313" key="5">
    <source>
        <dbReference type="EMBL" id="ACL70809.1"/>
    </source>
</evidence>
<dbReference type="PANTHER" id="PTHR43132:SF2">
    <property type="entry name" value="ARSENICAL RESISTANCE OPERON REPRESSOR ARSR-RELATED"/>
    <property type="match status" value="1"/>
</dbReference>
<name>B8CZV7_HALOH</name>
<evidence type="ECO:0000259" key="4">
    <source>
        <dbReference type="SMART" id="SM00418"/>
    </source>
</evidence>
<dbReference type="InterPro" id="IPR036390">
    <property type="entry name" value="WH_DNA-bd_sf"/>
</dbReference>
<proteinExistence type="predicted"/>
<dbReference type="Pfam" id="PF12840">
    <property type="entry name" value="HTH_20"/>
    <property type="match status" value="1"/>
</dbReference>
<dbReference type="InterPro" id="IPR011991">
    <property type="entry name" value="ArsR-like_HTH"/>
</dbReference>